<dbReference type="Pfam" id="PF18052">
    <property type="entry name" value="Rx_N"/>
    <property type="match status" value="1"/>
</dbReference>
<evidence type="ECO:0000259" key="7">
    <source>
        <dbReference type="Pfam" id="PF18052"/>
    </source>
</evidence>
<feature type="domain" description="Disease resistance N-terminal" evidence="7">
    <location>
        <begin position="12"/>
        <end position="99"/>
    </location>
</feature>
<keyword evidence="11" id="KW-1185">Reference proteome</keyword>
<dbReference type="FunFam" id="3.40.50.300:FF:001091">
    <property type="entry name" value="Probable disease resistance protein At1g61300"/>
    <property type="match status" value="1"/>
</dbReference>
<dbReference type="InterPro" id="IPR036388">
    <property type="entry name" value="WH-like_DNA-bd_sf"/>
</dbReference>
<dbReference type="EMBL" id="CAXHTB010000011">
    <property type="protein sequence ID" value="CAL0314609.1"/>
    <property type="molecule type" value="Genomic_DNA"/>
</dbReference>
<protein>
    <recommendedName>
        <fullName evidence="12">Disease resistance RPP13-like protein 1</fullName>
    </recommendedName>
</protein>
<dbReference type="SUPFAM" id="SSF52540">
    <property type="entry name" value="P-loop containing nucleoside triphosphate hydrolases"/>
    <property type="match status" value="1"/>
</dbReference>
<dbReference type="PANTHER" id="PTHR36766">
    <property type="entry name" value="PLANT BROAD-SPECTRUM MILDEW RESISTANCE PROTEIN RPW8"/>
    <property type="match status" value="1"/>
</dbReference>
<evidence type="ECO:0000256" key="1">
    <source>
        <dbReference type="ARBA" id="ARBA00022614"/>
    </source>
</evidence>
<dbReference type="AlphaFoldDB" id="A0AAV1WZZ5"/>
<feature type="domain" description="R13L1/DRL21-like LRR repeat region" evidence="9">
    <location>
        <begin position="681"/>
        <end position="807"/>
    </location>
</feature>
<keyword evidence="4" id="KW-0611">Plant defense</keyword>
<gene>
    <name evidence="10" type="ORF">LLUT_LOCUS15669</name>
</gene>
<feature type="domain" description="NB-ARC" evidence="6">
    <location>
        <begin position="181"/>
        <end position="338"/>
    </location>
</feature>
<dbReference type="InterPro" id="IPR042197">
    <property type="entry name" value="Apaf_helical"/>
</dbReference>
<dbReference type="InterPro" id="IPR056789">
    <property type="entry name" value="LRR_R13L1-DRL21"/>
</dbReference>
<dbReference type="InterPro" id="IPR002182">
    <property type="entry name" value="NB-ARC"/>
</dbReference>
<evidence type="ECO:0000313" key="11">
    <source>
        <dbReference type="Proteomes" id="UP001497480"/>
    </source>
</evidence>
<organism evidence="10 11">
    <name type="scientific">Lupinus luteus</name>
    <name type="common">European yellow lupine</name>
    <dbReference type="NCBI Taxonomy" id="3873"/>
    <lineage>
        <taxon>Eukaryota</taxon>
        <taxon>Viridiplantae</taxon>
        <taxon>Streptophyta</taxon>
        <taxon>Embryophyta</taxon>
        <taxon>Tracheophyta</taxon>
        <taxon>Spermatophyta</taxon>
        <taxon>Magnoliopsida</taxon>
        <taxon>eudicotyledons</taxon>
        <taxon>Gunneridae</taxon>
        <taxon>Pentapetalae</taxon>
        <taxon>rosids</taxon>
        <taxon>fabids</taxon>
        <taxon>Fabales</taxon>
        <taxon>Fabaceae</taxon>
        <taxon>Papilionoideae</taxon>
        <taxon>50 kb inversion clade</taxon>
        <taxon>genistoids sensu lato</taxon>
        <taxon>core genistoids</taxon>
        <taxon>Genisteae</taxon>
        <taxon>Lupinus</taxon>
    </lineage>
</organism>
<dbReference type="InterPro" id="IPR032675">
    <property type="entry name" value="LRR_dom_sf"/>
</dbReference>
<accession>A0AAV1WZZ5</accession>
<dbReference type="Pfam" id="PF25019">
    <property type="entry name" value="LRR_R13L1-DRL21"/>
    <property type="match status" value="1"/>
</dbReference>
<sequence length="1162" mass="131612">MASALVGGAFLSGFINVVFDRLLSPEALNLIKGKKLDQHLVQRLKTALLAAGALVTDAEMKQFRNKDVKDWLDSLKDALYVADDLLDLILTKAATQNKNKVSNFLLSFPIFKDRKIVSDLENIVATIEDIEKRAYILHLNEIPKDNFSWRIATTSLVKAHKGIHGREDDKKALSKLLKLETTEAKTYVTVIPIVGMGGVGKTTLAQWLYNNDELMKGFDFKVWICVSEEFDVVKITQTIIQGVTDVLCNTKDLSLLQEHLKDKLSGKKFFIVLDDVWSHDRHIWNNFIAPFQYGAKGSKILVTTQSKDVASVVQSCPPYILNELSDEYCWCVFKDNAGYDELSGNTTLEEIGRKIVKKCKGLPLAAETLGGLLWTKYDIKSWNAILESEVWEFDLNDSKIIPALLISYYHLPPYLKRCFVYCSLFPKDYTFSKDELILLWMAEDLLEQPKRGKTFEEIGYEYFDALVSRLFFKQFSTKNDLFVMHDLIHDLAISVGGKFYFQSEDPRNADEISTETRHLSYTRLTNLISKDFDVFSRIKSLRTLLYIAHSTISNESNENVQNVTLSNNKCLRVLSIDSDRKLKVLPDSICELIHLRYLGLSRINMMTLPESLGDLYNLHTLKLSNCLSLTMLPNNMQNLVNLRHLDIRGTPIKEMPPGMSKLKKLHFLSDFVVGKEEENGIMELGELSNLHGSLCISKLENVANSSDALKARIMDKTHIDELDLRWSEGGDMGTSSESVRDILDKLKPHQGLQVLSILNYKGTILPDWVGHPFYRNMTRLVLRGCINCWALPSLGQLPSLKSLEIGNFDGLVNIGEDFYKNYDDHSSLEASFPSLEKLTFEYLPCWEEWESGEPNAFPKLKTLKISNCPSLKGNLPSHLPALEIVNISDCRQLVSSLPKGPAFQTLVIRRIHKILLQEIPLSLQYISITECDEVDKYLESFSVSQSQVVALHDLQISGCNNFVSFPIEGLAVPSMTMLTLHNCKKLKSLPCHMNTHLPNLESLYINSCPKIELFPDGGLPPNFKVLGIGNSDKLVSNLSSIGVHEGLTTLYIWGPCESVESFPNELLLPQLPALTNLELYDFRNMKTLDCEELLHLTSLQIFRIIRCPKLRNMTGERLPASLIELKIYDSLCLAELCKKKDPNIWPKISHIPDIQINGRRLT</sequence>
<keyword evidence="3" id="KW-0547">Nucleotide-binding</keyword>
<dbReference type="InterPro" id="IPR027417">
    <property type="entry name" value="P-loop_NTPase"/>
</dbReference>
<proteinExistence type="predicted"/>
<dbReference type="SUPFAM" id="SSF52047">
    <property type="entry name" value="RNI-like"/>
    <property type="match status" value="1"/>
</dbReference>
<reference evidence="10 11" key="1">
    <citation type="submission" date="2024-03" db="EMBL/GenBank/DDBJ databases">
        <authorList>
            <person name="Martinez-Hernandez J."/>
        </authorList>
    </citation>
    <scope>NUCLEOTIDE SEQUENCE [LARGE SCALE GENOMIC DNA]</scope>
</reference>
<dbReference type="PRINTS" id="PR00364">
    <property type="entry name" value="DISEASERSIST"/>
</dbReference>
<dbReference type="Pfam" id="PF23559">
    <property type="entry name" value="WHD_DRP"/>
    <property type="match status" value="1"/>
</dbReference>
<evidence type="ECO:0000259" key="6">
    <source>
        <dbReference type="Pfam" id="PF00931"/>
    </source>
</evidence>
<dbReference type="InterPro" id="IPR058922">
    <property type="entry name" value="WHD_DRP"/>
</dbReference>
<dbReference type="Gene3D" id="3.40.50.300">
    <property type="entry name" value="P-loop containing nucleotide triphosphate hydrolases"/>
    <property type="match status" value="1"/>
</dbReference>
<dbReference type="GO" id="GO:0043531">
    <property type="term" value="F:ADP binding"/>
    <property type="evidence" value="ECO:0007669"/>
    <property type="project" value="InterPro"/>
</dbReference>
<dbReference type="Proteomes" id="UP001497480">
    <property type="component" value="Unassembled WGS sequence"/>
</dbReference>
<comment type="caution">
    <text evidence="10">The sequence shown here is derived from an EMBL/GenBank/DDBJ whole genome shotgun (WGS) entry which is preliminary data.</text>
</comment>
<evidence type="ECO:0000256" key="2">
    <source>
        <dbReference type="ARBA" id="ARBA00022737"/>
    </source>
</evidence>
<dbReference type="Gene3D" id="1.20.5.4130">
    <property type="match status" value="1"/>
</dbReference>
<dbReference type="SUPFAM" id="SSF52058">
    <property type="entry name" value="L domain-like"/>
    <property type="match status" value="1"/>
</dbReference>
<keyword evidence="2" id="KW-0677">Repeat</keyword>
<evidence type="ECO:0000259" key="9">
    <source>
        <dbReference type="Pfam" id="PF25019"/>
    </source>
</evidence>
<keyword evidence="5" id="KW-0067">ATP-binding</keyword>
<dbReference type="Gene3D" id="1.10.8.430">
    <property type="entry name" value="Helical domain of apoptotic protease-activating factors"/>
    <property type="match status" value="1"/>
</dbReference>
<dbReference type="InterPro" id="IPR041118">
    <property type="entry name" value="Rx_N"/>
</dbReference>
<keyword evidence="1" id="KW-0433">Leucine-rich repeat</keyword>
<feature type="domain" description="Disease resistance protein winged helix" evidence="8">
    <location>
        <begin position="424"/>
        <end position="492"/>
    </location>
</feature>
<dbReference type="GO" id="GO:0006952">
    <property type="term" value="P:defense response"/>
    <property type="evidence" value="ECO:0007669"/>
    <property type="project" value="UniProtKB-KW"/>
</dbReference>
<dbReference type="Gene3D" id="3.80.10.10">
    <property type="entry name" value="Ribonuclease Inhibitor"/>
    <property type="match status" value="3"/>
</dbReference>
<name>A0AAV1WZZ5_LUPLU</name>
<dbReference type="GO" id="GO:0005524">
    <property type="term" value="F:ATP binding"/>
    <property type="evidence" value="ECO:0007669"/>
    <property type="project" value="UniProtKB-KW"/>
</dbReference>
<evidence type="ECO:0008006" key="12">
    <source>
        <dbReference type="Google" id="ProtNLM"/>
    </source>
</evidence>
<dbReference type="Gene3D" id="1.10.10.10">
    <property type="entry name" value="Winged helix-like DNA-binding domain superfamily/Winged helix DNA-binding domain"/>
    <property type="match status" value="1"/>
</dbReference>
<evidence type="ECO:0000256" key="3">
    <source>
        <dbReference type="ARBA" id="ARBA00022741"/>
    </source>
</evidence>
<dbReference type="PANTHER" id="PTHR36766:SF51">
    <property type="entry name" value="DISEASE RESISTANCE RPP13-LIKE PROTEIN 1"/>
    <property type="match status" value="1"/>
</dbReference>
<dbReference type="FunFam" id="1.10.10.10:FF:000322">
    <property type="entry name" value="Probable disease resistance protein At1g63360"/>
    <property type="match status" value="1"/>
</dbReference>
<evidence type="ECO:0000256" key="4">
    <source>
        <dbReference type="ARBA" id="ARBA00022821"/>
    </source>
</evidence>
<evidence type="ECO:0000256" key="5">
    <source>
        <dbReference type="ARBA" id="ARBA00022840"/>
    </source>
</evidence>
<dbReference type="Pfam" id="PF00931">
    <property type="entry name" value="NB-ARC"/>
    <property type="match status" value="1"/>
</dbReference>
<evidence type="ECO:0000313" key="10">
    <source>
        <dbReference type="EMBL" id="CAL0314609.1"/>
    </source>
</evidence>
<evidence type="ECO:0000259" key="8">
    <source>
        <dbReference type="Pfam" id="PF23559"/>
    </source>
</evidence>
<dbReference type="GO" id="GO:0051707">
    <property type="term" value="P:response to other organism"/>
    <property type="evidence" value="ECO:0007669"/>
    <property type="project" value="UniProtKB-ARBA"/>
</dbReference>